<dbReference type="SUPFAM" id="SSF55073">
    <property type="entry name" value="Nucleotide cyclase"/>
    <property type="match status" value="1"/>
</dbReference>
<dbReference type="Pfam" id="PF00990">
    <property type="entry name" value="GGDEF"/>
    <property type="match status" value="1"/>
</dbReference>
<keyword evidence="4" id="KW-1185">Reference proteome</keyword>
<dbReference type="SUPFAM" id="SSF48452">
    <property type="entry name" value="TPR-like"/>
    <property type="match status" value="2"/>
</dbReference>
<dbReference type="Pfam" id="PF13424">
    <property type="entry name" value="TPR_12"/>
    <property type="match status" value="2"/>
</dbReference>
<dbReference type="Gene3D" id="1.25.40.10">
    <property type="entry name" value="Tetratricopeptide repeat domain"/>
    <property type="match status" value="2"/>
</dbReference>
<dbReference type="SMART" id="SM00267">
    <property type="entry name" value="GGDEF"/>
    <property type="match status" value="1"/>
</dbReference>
<name>A0A1U7NT66_9DEIO</name>
<dbReference type="InterPro" id="IPR050469">
    <property type="entry name" value="Diguanylate_Cyclase"/>
</dbReference>
<dbReference type="InterPro" id="IPR019734">
    <property type="entry name" value="TPR_rpt"/>
</dbReference>
<gene>
    <name evidence="3" type="ORF">BOO71_0012997</name>
</gene>
<dbReference type="PROSITE" id="PS50887">
    <property type="entry name" value="GGDEF"/>
    <property type="match status" value="1"/>
</dbReference>
<feature type="domain" description="GGDEF" evidence="2">
    <location>
        <begin position="423"/>
        <end position="558"/>
    </location>
</feature>
<dbReference type="InterPro" id="IPR000160">
    <property type="entry name" value="GGDEF_dom"/>
</dbReference>
<dbReference type="NCBIfam" id="TIGR00254">
    <property type="entry name" value="GGDEF"/>
    <property type="match status" value="1"/>
</dbReference>
<proteinExistence type="predicted"/>
<evidence type="ECO:0000313" key="3">
    <source>
        <dbReference type="EMBL" id="OLV16106.1"/>
    </source>
</evidence>
<dbReference type="STRING" id="249408.BOO71_0012997"/>
<dbReference type="InterPro" id="IPR011990">
    <property type="entry name" value="TPR-like_helical_dom_sf"/>
</dbReference>
<dbReference type="GO" id="GO:0043709">
    <property type="term" value="P:cell adhesion involved in single-species biofilm formation"/>
    <property type="evidence" value="ECO:0007669"/>
    <property type="project" value="TreeGrafter"/>
</dbReference>
<protein>
    <submittedName>
        <fullName evidence="3">Diguanylate cyclase/phosphodiesterase (GGDEF &amp; EAL domains) with PAS/PAC sensor(S)</fullName>
    </submittedName>
</protein>
<feature type="coiled-coil region" evidence="1">
    <location>
        <begin position="340"/>
        <end position="400"/>
    </location>
</feature>
<keyword evidence="1" id="KW-0175">Coiled coil</keyword>
<dbReference type="EMBL" id="MSTI01000155">
    <property type="protein sequence ID" value="OLV16106.1"/>
    <property type="molecule type" value="Genomic_DNA"/>
</dbReference>
<dbReference type="Pfam" id="PF13181">
    <property type="entry name" value="TPR_8"/>
    <property type="match status" value="1"/>
</dbReference>
<dbReference type="InterPro" id="IPR029787">
    <property type="entry name" value="Nucleotide_cyclase"/>
</dbReference>
<dbReference type="GO" id="GO:0005886">
    <property type="term" value="C:plasma membrane"/>
    <property type="evidence" value="ECO:0007669"/>
    <property type="project" value="TreeGrafter"/>
</dbReference>
<evidence type="ECO:0000256" key="1">
    <source>
        <dbReference type="SAM" id="Coils"/>
    </source>
</evidence>
<dbReference type="Gene3D" id="3.30.70.270">
    <property type="match status" value="1"/>
</dbReference>
<comment type="caution">
    <text evidence="3">The sequence shown here is derived from an EMBL/GenBank/DDBJ whole genome shotgun (WGS) entry which is preliminary data.</text>
</comment>
<accession>A0A1U7NT66</accession>
<reference evidence="3 4" key="1">
    <citation type="submission" date="2017-01" db="EMBL/GenBank/DDBJ databases">
        <title>Genome Analysis of Deinococcus marmoris KOPRI26562.</title>
        <authorList>
            <person name="Kim J.H."/>
            <person name="Oh H.-M."/>
        </authorList>
    </citation>
    <scope>NUCLEOTIDE SEQUENCE [LARGE SCALE GENOMIC DNA]</scope>
    <source>
        <strain evidence="3 4">KOPRI26562</strain>
    </source>
</reference>
<sequence length="563" mass="61898">MRVSRQVLEQALDEPELARATLCLGGGLLYQGEFNAAEPELRRALSLYKELTDQEGQLDSLIALGTAKARQGRPVEALELFLQVRHLHVTLGNVEGEIRALNSIGAVYGIMGDHPNAVHYLLLVLGLGRQHGLPLMEQHALSNLSMAYNEMGQHHDALEAATACLKIQAENSLPALEAAALQNAGQAHFGLQQFPEAQAMYLKASKLIEHSGNQSDLTGTDLFLGRVAQQQGNLDGARQIFERCLKIYQKIGDDYGQVTALMHLGELLGTTGQVDDALSALIRARSLAESGQLRDKLCEIDLALSKLYRDSGRPYEALTHLEQHLQLRGELFNAESDQRLQSLRVQFELEQAERERLATQRQNAELTELNARLEATNRDLTAAQTRTAELMARLEQHANEDALTGLPNRRAFDAALDRVSRSQQISVVLCDIDHFKAVNDRFSHLVGDEVLRHVAALLRGQLHRGDLLARYGGEEFVLLLTGASEAATLELCEDLRRATENHDWSTVRPGLSLTISLGVAVAQLNPATLAVQDVMQSADDALYAAKNAGRNRVEIRQVKPSAG</sequence>
<evidence type="ECO:0000313" key="4">
    <source>
        <dbReference type="Proteomes" id="UP000186607"/>
    </source>
</evidence>
<dbReference type="GO" id="GO:0052621">
    <property type="term" value="F:diguanylate cyclase activity"/>
    <property type="evidence" value="ECO:0007669"/>
    <property type="project" value="TreeGrafter"/>
</dbReference>
<evidence type="ECO:0000259" key="2">
    <source>
        <dbReference type="PROSITE" id="PS50887"/>
    </source>
</evidence>
<dbReference type="Proteomes" id="UP000186607">
    <property type="component" value="Unassembled WGS sequence"/>
</dbReference>
<dbReference type="InterPro" id="IPR043128">
    <property type="entry name" value="Rev_trsase/Diguanyl_cyclase"/>
</dbReference>
<dbReference type="FunFam" id="3.30.70.270:FF:000001">
    <property type="entry name" value="Diguanylate cyclase domain protein"/>
    <property type="match status" value="1"/>
</dbReference>
<dbReference type="CDD" id="cd01949">
    <property type="entry name" value="GGDEF"/>
    <property type="match status" value="1"/>
</dbReference>
<dbReference type="SMART" id="SM00028">
    <property type="entry name" value="TPR"/>
    <property type="match status" value="8"/>
</dbReference>
<dbReference type="PANTHER" id="PTHR45138:SF9">
    <property type="entry name" value="DIGUANYLATE CYCLASE DGCM-RELATED"/>
    <property type="match status" value="1"/>
</dbReference>
<dbReference type="AlphaFoldDB" id="A0A1U7NT66"/>
<dbReference type="PANTHER" id="PTHR45138">
    <property type="entry name" value="REGULATORY COMPONENTS OF SENSORY TRANSDUCTION SYSTEM"/>
    <property type="match status" value="1"/>
</dbReference>
<organism evidence="3 4">
    <name type="scientific">Deinococcus marmoris</name>
    <dbReference type="NCBI Taxonomy" id="249408"/>
    <lineage>
        <taxon>Bacteria</taxon>
        <taxon>Thermotogati</taxon>
        <taxon>Deinococcota</taxon>
        <taxon>Deinococci</taxon>
        <taxon>Deinococcales</taxon>
        <taxon>Deinococcaceae</taxon>
        <taxon>Deinococcus</taxon>
    </lineage>
</organism>
<dbReference type="GO" id="GO:1902201">
    <property type="term" value="P:negative regulation of bacterial-type flagellum-dependent cell motility"/>
    <property type="evidence" value="ECO:0007669"/>
    <property type="project" value="TreeGrafter"/>
</dbReference>